<comment type="cofactor">
    <cofactor evidence="11">
        <name>Zn(2+)</name>
        <dbReference type="ChEBI" id="CHEBI:29105"/>
    </cofactor>
    <text evidence="11">Binds 1 zinc ion per subunit.</text>
</comment>
<evidence type="ECO:0000256" key="5">
    <source>
        <dbReference type="ARBA" id="ARBA00022490"/>
    </source>
</evidence>
<sequence length="734" mass="81473">MSLSSLRFRFGQWLRPRAYHLPSSRFSGARSMATSTANTERFLADRGAPLCSLDVAQSFAQLSSKEKKYTHFVSEAAWAGARVIQAQWTQEAIPLYDLLILIFGENGKLADLPSIKSKSGLADEEWEDLMQYTVQVLSNLVNYRSFGFTKIIPRVSQAKFESVVRASPNADKALESWKSLKDHIYSTEPSSSLFIGKRSEGHISNYYLGEVISDDEVAQVQTAAEELGIDILNTRVRKNGPGDFALLVASAQSQAAATHQVEVKSSKIKLTVEYGDHASALQKAVAALQEAKKYTANEHQTAMIEAYIDSFNTGSIKDHKTGSTEWVKDVGPVVESYIGFIETYVDPYGGRAEWEGFTAIVNKELSAKYDILVAEAPELIKTLPWGKDFEVDVFRKPDFTALEVVSFATGGIPAGINIPNYYDIRESTGFKNVSLANILAAKAPNEELTLIHPDDKDLYNAWDSRAFELQVATHELLGHGSGKLFQEQADGSKNFDSEKVINPLTGKPITSWYKPGQTPDAVLGEVSSSMEECRAETVALYLASNLEILKIFGYVDKNDIETVQYITFLLMARAGLRALEFFDPATKKHGQAHMQARLGITQFLIKNGIARLEEIRGSDGKLENLYVRVDRGAVLTKGKEVAGKLLIELQVRKSTADGAGAREFYTSLTKPLEGWEGEIRDLVLRKKLPRKIFMQPNTFLKGDEVELKEYPLTSAGIIESFVERKLEMYSSISV</sequence>
<dbReference type="Gene3D" id="3.30.540.30">
    <property type="match status" value="3"/>
</dbReference>
<dbReference type="EMBL" id="JBBXMP010000015">
    <property type="protein sequence ID" value="KAL0068922.1"/>
    <property type="molecule type" value="Genomic_DNA"/>
</dbReference>
<keyword evidence="9 11" id="KW-0862">Zinc</keyword>
<keyword evidence="10 11" id="KW-0482">Metalloprotease</keyword>
<evidence type="ECO:0000256" key="3">
    <source>
        <dbReference type="ARBA" id="ARBA00010200"/>
    </source>
</evidence>
<accession>A0ABR3A8Q9</accession>
<evidence type="ECO:0000256" key="4">
    <source>
        <dbReference type="ARBA" id="ARBA00022438"/>
    </source>
</evidence>
<evidence type="ECO:0000256" key="9">
    <source>
        <dbReference type="ARBA" id="ARBA00022833"/>
    </source>
</evidence>
<organism evidence="12 13">
    <name type="scientific">Marasmius tenuissimus</name>
    <dbReference type="NCBI Taxonomy" id="585030"/>
    <lineage>
        <taxon>Eukaryota</taxon>
        <taxon>Fungi</taxon>
        <taxon>Dikarya</taxon>
        <taxon>Basidiomycota</taxon>
        <taxon>Agaricomycotina</taxon>
        <taxon>Agaricomycetes</taxon>
        <taxon>Agaricomycetidae</taxon>
        <taxon>Agaricales</taxon>
        <taxon>Marasmiineae</taxon>
        <taxon>Marasmiaceae</taxon>
        <taxon>Marasmius</taxon>
    </lineage>
</organism>
<keyword evidence="7 11" id="KW-0479">Metal-binding</keyword>
<dbReference type="Proteomes" id="UP001437256">
    <property type="component" value="Unassembled WGS sequence"/>
</dbReference>
<comment type="similarity">
    <text evidence="3 11">Belongs to the peptidase M49 family.</text>
</comment>
<proteinExistence type="inferred from homology"/>
<keyword evidence="4 11" id="KW-0031">Aminopeptidase</keyword>
<evidence type="ECO:0000256" key="6">
    <source>
        <dbReference type="ARBA" id="ARBA00022670"/>
    </source>
</evidence>
<evidence type="ECO:0000256" key="2">
    <source>
        <dbReference type="ARBA" id="ARBA00004496"/>
    </source>
</evidence>
<keyword evidence="5 11" id="KW-0963">Cytoplasm</keyword>
<evidence type="ECO:0000256" key="11">
    <source>
        <dbReference type="PIRNR" id="PIRNR007828"/>
    </source>
</evidence>
<evidence type="ECO:0000256" key="7">
    <source>
        <dbReference type="ARBA" id="ARBA00022723"/>
    </source>
</evidence>
<keyword evidence="6 11" id="KW-0645">Protease</keyword>
<dbReference type="PANTHER" id="PTHR23422:SF11">
    <property type="entry name" value="DIPEPTIDYL PEPTIDASE 3"/>
    <property type="match status" value="1"/>
</dbReference>
<dbReference type="PANTHER" id="PTHR23422">
    <property type="entry name" value="DIPEPTIDYL PEPTIDASE III-RELATED"/>
    <property type="match status" value="1"/>
</dbReference>
<protein>
    <recommendedName>
        <fullName evidence="11">Dipeptidyl peptidase 3</fullName>
        <ecNumber evidence="11">3.4.14.4</ecNumber>
    </recommendedName>
    <alternativeName>
        <fullName evidence="11">Dipeptidyl aminopeptidase III</fullName>
    </alternativeName>
    <alternativeName>
        <fullName evidence="11">Dipeptidyl peptidase III</fullName>
    </alternativeName>
</protein>
<evidence type="ECO:0000256" key="1">
    <source>
        <dbReference type="ARBA" id="ARBA00001336"/>
    </source>
</evidence>
<name>A0ABR3A8Q9_9AGAR</name>
<keyword evidence="13" id="KW-1185">Reference proteome</keyword>
<evidence type="ECO:0000313" key="12">
    <source>
        <dbReference type="EMBL" id="KAL0068922.1"/>
    </source>
</evidence>
<reference evidence="12 13" key="1">
    <citation type="submission" date="2024-05" db="EMBL/GenBank/DDBJ databases">
        <title>A draft genome resource for the thread blight pathogen Marasmius tenuissimus strain MS-2.</title>
        <authorList>
            <person name="Yulfo-Soto G.E."/>
            <person name="Baruah I.K."/>
            <person name="Amoako-Attah I."/>
            <person name="Bukari Y."/>
            <person name="Meinhardt L.W."/>
            <person name="Bailey B.A."/>
            <person name="Cohen S.P."/>
        </authorList>
    </citation>
    <scope>NUCLEOTIDE SEQUENCE [LARGE SCALE GENOMIC DNA]</scope>
    <source>
        <strain evidence="12 13">MS-2</strain>
    </source>
</reference>
<dbReference type="EC" id="3.4.14.4" evidence="11"/>
<evidence type="ECO:0000313" key="13">
    <source>
        <dbReference type="Proteomes" id="UP001437256"/>
    </source>
</evidence>
<comment type="catalytic activity">
    <reaction evidence="1 11">
        <text>Release of an N-terminal dipeptide from a peptide comprising four or more residues, with broad specificity. Also acts on dipeptidyl 2-naphthylamides.</text>
        <dbReference type="EC" id="3.4.14.4"/>
    </reaction>
</comment>
<keyword evidence="8 11" id="KW-0378">Hydrolase</keyword>
<evidence type="ECO:0000256" key="10">
    <source>
        <dbReference type="ARBA" id="ARBA00023049"/>
    </source>
</evidence>
<dbReference type="InterPro" id="IPR005317">
    <property type="entry name" value="Dipeptidyl-peptase3"/>
</dbReference>
<dbReference type="Pfam" id="PF03571">
    <property type="entry name" value="Peptidase_M49"/>
    <property type="match status" value="1"/>
</dbReference>
<evidence type="ECO:0000256" key="8">
    <source>
        <dbReference type="ARBA" id="ARBA00022801"/>
    </source>
</evidence>
<dbReference type="InterPro" id="IPR039461">
    <property type="entry name" value="Peptidase_M49"/>
</dbReference>
<comment type="caution">
    <text evidence="12">The sequence shown here is derived from an EMBL/GenBank/DDBJ whole genome shotgun (WGS) entry which is preliminary data.</text>
</comment>
<gene>
    <name evidence="12" type="ORF">AAF712_003915</name>
</gene>
<comment type="subcellular location">
    <subcellularLocation>
        <location evidence="2">Cytoplasm</location>
    </subcellularLocation>
</comment>
<dbReference type="PIRSF" id="PIRSF007828">
    <property type="entry name" value="Dipeptidyl-peptidase_III"/>
    <property type="match status" value="1"/>
</dbReference>